<evidence type="ECO:0000256" key="1">
    <source>
        <dbReference type="SAM" id="SignalP"/>
    </source>
</evidence>
<proteinExistence type="predicted"/>
<sequence length="631" mass="71199">MRSRLLPCLLLTLGSTAAGTAQEYSVATLADSLRQNAQAVVRLYETDFQYNSPSSATARHDIVVTLLDRRGARHADLVCYVDMFSSLKSFSAEICDASGRVIRKLGKGDLNYTEYSQHLADDAAYYWLEPPLSVFPCTVRYRYETAHKNGMFGTLRFVPLSTDIGVALEKARFRLSTPAGYAFNCRCTPFPVEPVRHTDRGRDNYEWTFPSRTAVLDEPLIPPARERLPILYFAPSEFTYDKTQGNMQDWPRFGVWMDGLLAGRGQLPLALQTEVHALTDTIPDKREKIEALYHYLGRTTRYVSIQLGIGGWQPMDAATVYANKFGDCKALSNYLHAMLAACDIESFYTIIHTQNKHIPRDFATPAIANHAILGVPCQRDTLWLECTNTDVPFGYVHQSIAGHDAVICHDGKAEVVTLPAYADSLNTECQRIDVRLDEAGNASLSLSSVSRARQYEWTRPILDLARDKQADFLRRSFQLPLAQVDSLRCEEVLDMPLPEMHIRASITALRYANKTGSRLFVPVAPLRSGPGRFTAERRHDLWIDKGYCDTDSLTLHLPEGYVVEALPKSVTIENRFGKVAFEALCSGDRLHIRIRLLRRSGRYPQSEYAAFREFMQAVDRVYSAKIVLRKV</sequence>
<dbReference type="GeneID" id="78343191"/>
<organism evidence="3 4">
    <name type="scientific">Alistipes communis</name>
    <dbReference type="NCBI Taxonomy" id="2585118"/>
    <lineage>
        <taxon>Bacteria</taxon>
        <taxon>Pseudomonadati</taxon>
        <taxon>Bacteroidota</taxon>
        <taxon>Bacteroidia</taxon>
        <taxon>Bacteroidales</taxon>
        <taxon>Rikenellaceae</taxon>
        <taxon>Alistipes</taxon>
    </lineage>
</organism>
<feature type="chain" id="PRO_5021249322" description="DUF3857 domain-containing protein" evidence="1">
    <location>
        <begin position="18"/>
        <end position="631"/>
    </location>
</feature>
<feature type="signal peptide" evidence="1">
    <location>
        <begin position="1"/>
        <end position="17"/>
    </location>
</feature>
<gene>
    <name evidence="3" type="ORF">A5CBH24_24760</name>
</gene>
<dbReference type="Gene3D" id="2.60.120.1130">
    <property type="match status" value="1"/>
</dbReference>
<dbReference type="EMBL" id="AP019735">
    <property type="protein sequence ID" value="BBL05163.1"/>
    <property type="molecule type" value="Genomic_DNA"/>
</dbReference>
<keyword evidence="4" id="KW-1185">Reference proteome</keyword>
<dbReference type="Gene3D" id="3.10.620.30">
    <property type="match status" value="1"/>
</dbReference>
<dbReference type="RefSeq" id="WP_141413388.1">
    <property type="nucleotide sequence ID" value="NZ_AP019735.1"/>
</dbReference>
<reference evidence="4" key="1">
    <citation type="submission" date="2019-06" db="EMBL/GenBank/DDBJ databases">
        <title>Alistipes onderdonkii subsp. vulgaris subsp. nov., Alistipes dispar sp. nov. and Alistipes communis sp. nov., isolated from human faeces, and creation of Alistipes onderdonkii subsp. onderdonkii subsp. nov.</title>
        <authorList>
            <person name="Sakamoto M."/>
            <person name="Ikeyama N."/>
            <person name="Ogata Y."/>
            <person name="Suda W."/>
            <person name="Iino T."/>
            <person name="Hattori M."/>
            <person name="Ohkuma M."/>
        </authorList>
    </citation>
    <scope>NUCLEOTIDE SEQUENCE [LARGE SCALE GENOMIC DNA]</scope>
    <source>
        <strain evidence="4">5CBH24</strain>
    </source>
</reference>
<dbReference type="AlphaFoldDB" id="A0A4Y1WVP1"/>
<name>A0A4Y1WVP1_9BACT</name>
<dbReference type="Gene3D" id="2.60.40.3140">
    <property type="match status" value="1"/>
</dbReference>
<dbReference type="OrthoDB" id="8595007at2"/>
<dbReference type="KEGG" id="acou:A5CBH24_24760"/>
<dbReference type="Pfam" id="PF12969">
    <property type="entry name" value="DUF3857"/>
    <property type="match status" value="1"/>
</dbReference>
<accession>A0A4Y1WVP1</accession>
<evidence type="ECO:0000313" key="4">
    <source>
        <dbReference type="Proteomes" id="UP000318946"/>
    </source>
</evidence>
<evidence type="ECO:0000313" key="3">
    <source>
        <dbReference type="EMBL" id="BBL05163.1"/>
    </source>
</evidence>
<keyword evidence="1" id="KW-0732">Signal</keyword>
<feature type="domain" description="DUF3857" evidence="2">
    <location>
        <begin position="55"/>
        <end position="208"/>
    </location>
</feature>
<dbReference type="Proteomes" id="UP000318946">
    <property type="component" value="Chromosome"/>
</dbReference>
<dbReference type="InterPro" id="IPR024618">
    <property type="entry name" value="DUF3857"/>
</dbReference>
<evidence type="ECO:0000259" key="2">
    <source>
        <dbReference type="Pfam" id="PF12969"/>
    </source>
</evidence>
<protein>
    <recommendedName>
        <fullName evidence="2">DUF3857 domain-containing protein</fullName>
    </recommendedName>
</protein>